<evidence type="ECO:0000256" key="3">
    <source>
        <dbReference type="ARBA" id="ARBA00022692"/>
    </source>
</evidence>
<keyword evidence="3 6" id="KW-0812">Transmembrane</keyword>
<reference evidence="8 9" key="1">
    <citation type="submission" date="2017-03" db="EMBL/GenBank/DDBJ databases">
        <title>Genome sequence of Clostridium thermoalcaliphilum DSM 7309.</title>
        <authorList>
            <person name="Poehlein A."/>
            <person name="Daniel R."/>
        </authorList>
    </citation>
    <scope>NUCLEOTIDE SEQUENCE [LARGE SCALE GENOMIC DNA]</scope>
    <source>
        <strain evidence="8 9">DSM 7309</strain>
    </source>
</reference>
<dbReference type="EMBL" id="MZGW01000004">
    <property type="protein sequence ID" value="OPJ55593.1"/>
    <property type="molecule type" value="Genomic_DNA"/>
</dbReference>
<feature type="domain" description="ComEC/Rec2-related protein" evidence="7">
    <location>
        <begin position="154"/>
        <end position="409"/>
    </location>
</feature>
<comment type="subcellular location">
    <subcellularLocation>
        <location evidence="1">Cell membrane</location>
        <topology evidence="1">Multi-pass membrane protein</topology>
    </subcellularLocation>
</comment>
<dbReference type="OrthoDB" id="9761531at2"/>
<feature type="transmembrane region" description="Helical" evidence="6">
    <location>
        <begin position="178"/>
        <end position="196"/>
    </location>
</feature>
<dbReference type="NCBIfam" id="TIGR00360">
    <property type="entry name" value="ComEC_N-term"/>
    <property type="match status" value="1"/>
</dbReference>
<dbReference type="STRING" id="29349.CLOTH_13520"/>
<dbReference type="PANTHER" id="PTHR30619">
    <property type="entry name" value="DNA INTERNALIZATION/COMPETENCE PROTEIN COMEC/REC2"/>
    <property type="match status" value="1"/>
</dbReference>
<dbReference type="RefSeq" id="WP_079412358.1">
    <property type="nucleotide sequence ID" value="NZ_MZGW01000004.1"/>
</dbReference>
<dbReference type="Pfam" id="PF03772">
    <property type="entry name" value="Competence"/>
    <property type="match status" value="1"/>
</dbReference>
<dbReference type="InterPro" id="IPR004477">
    <property type="entry name" value="ComEC_N"/>
</dbReference>
<dbReference type="PANTHER" id="PTHR30619:SF1">
    <property type="entry name" value="RECOMBINATION PROTEIN 2"/>
    <property type="match status" value="1"/>
</dbReference>
<organism evidence="8 9">
    <name type="scientific">Alkalithermobacter paradoxus</name>
    <dbReference type="NCBI Taxonomy" id="29349"/>
    <lineage>
        <taxon>Bacteria</taxon>
        <taxon>Bacillati</taxon>
        <taxon>Bacillota</taxon>
        <taxon>Clostridia</taxon>
        <taxon>Peptostreptococcales</taxon>
        <taxon>Tepidibacteraceae</taxon>
        <taxon>Alkalithermobacter</taxon>
    </lineage>
</organism>
<comment type="caution">
    <text evidence="8">The sequence shown here is derived from an EMBL/GenBank/DDBJ whole genome shotgun (WGS) entry which is preliminary data.</text>
</comment>
<gene>
    <name evidence="8" type="ORF">CLOTH_13520</name>
</gene>
<evidence type="ECO:0000256" key="6">
    <source>
        <dbReference type="SAM" id="Phobius"/>
    </source>
</evidence>
<evidence type="ECO:0000256" key="5">
    <source>
        <dbReference type="ARBA" id="ARBA00023136"/>
    </source>
</evidence>
<keyword evidence="9" id="KW-1185">Reference proteome</keyword>
<dbReference type="InterPro" id="IPR052159">
    <property type="entry name" value="Competence_DNA_uptake"/>
</dbReference>
<feature type="transmembrane region" description="Helical" evidence="6">
    <location>
        <begin position="265"/>
        <end position="286"/>
    </location>
</feature>
<name>A0A1V4I6K6_9FIRM</name>
<accession>A0A1V4I6K6</accession>
<keyword evidence="4 6" id="KW-1133">Transmembrane helix</keyword>
<feature type="transmembrane region" description="Helical" evidence="6">
    <location>
        <begin position="293"/>
        <end position="312"/>
    </location>
</feature>
<evidence type="ECO:0000256" key="1">
    <source>
        <dbReference type="ARBA" id="ARBA00004651"/>
    </source>
</evidence>
<evidence type="ECO:0000313" key="9">
    <source>
        <dbReference type="Proteomes" id="UP000190140"/>
    </source>
</evidence>
<feature type="transmembrane region" description="Helical" evidence="6">
    <location>
        <begin position="389"/>
        <end position="407"/>
    </location>
</feature>
<feature type="transmembrane region" description="Helical" evidence="6">
    <location>
        <begin position="354"/>
        <end position="377"/>
    </location>
</feature>
<dbReference type="AlphaFoldDB" id="A0A1V4I6K6"/>
<dbReference type="GO" id="GO:0005886">
    <property type="term" value="C:plasma membrane"/>
    <property type="evidence" value="ECO:0007669"/>
    <property type="project" value="UniProtKB-SubCell"/>
</dbReference>
<protein>
    <submittedName>
        <fullName evidence="8">ComEC family competence protein</fullName>
    </submittedName>
</protein>
<evidence type="ECO:0000259" key="7">
    <source>
        <dbReference type="Pfam" id="PF03772"/>
    </source>
</evidence>
<sequence>MISNVRRPILLVFCIGLLFVFVYTKIYKDPFAVHDKESVKISGIIKNIEYKDKYFQYHIGNILVRDFNKSENIKVGFKVDINGRFQSIDDLKFDDFDYGLYLKSKGYRGIVVVSSVKVIKEKNNIYYIANNFKNYIKERINLLYKAYSPFLYALILGDKTDIDKYIIDNFSKTGTSHIIALSGLHVGIIGGVLTFLTRGIKKEYRFILICTALIFYCFIVGFTPSIVRATIFIMMIYIASLIEREYDIICSLSLVGTLLIIKNPFIIYNLSFQLSFMAVLSISYFYKTIDKYVKYPLISVSLSASILTWPIIYYNYRIFSIISVLANLLILGVVGFIIILSITSILLSIINTNLAFLIANINLVFIKYILIIVEYLASVRYSHIEFNSSSLMLIVLYYIIISIYMIYKEVKTIKEQKNGVHGYNKGYEKRSI</sequence>
<feature type="transmembrane region" description="Helical" evidence="6">
    <location>
        <begin position="208"/>
        <end position="238"/>
    </location>
</feature>
<evidence type="ECO:0000256" key="2">
    <source>
        <dbReference type="ARBA" id="ARBA00022475"/>
    </source>
</evidence>
<keyword evidence="2" id="KW-1003">Cell membrane</keyword>
<keyword evidence="5 6" id="KW-0472">Membrane</keyword>
<dbReference type="Proteomes" id="UP000190140">
    <property type="component" value="Unassembled WGS sequence"/>
</dbReference>
<proteinExistence type="predicted"/>
<feature type="transmembrane region" description="Helical" evidence="6">
    <location>
        <begin position="318"/>
        <end position="342"/>
    </location>
</feature>
<evidence type="ECO:0000256" key="4">
    <source>
        <dbReference type="ARBA" id="ARBA00022989"/>
    </source>
</evidence>
<evidence type="ECO:0000313" key="8">
    <source>
        <dbReference type="EMBL" id="OPJ55593.1"/>
    </source>
</evidence>